<dbReference type="Gene3D" id="2.30.30.100">
    <property type="match status" value="1"/>
</dbReference>
<protein>
    <submittedName>
        <fullName evidence="2">LSM domain-containing protein</fullName>
    </submittedName>
    <submittedName>
        <fullName evidence="3">LSM_domain-containing protein</fullName>
    </submittedName>
</protein>
<dbReference type="EMBL" id="CATOUU010000623">
    <property type="protein sequence ID" value="CAI9935761.1"/>
    <property type="molecule type" value="Genomic_DNA"/>
</dbReference>
<dbReference type="AlphaFoldDB" id="A0AA86PBM0"/>
<name>A0AA86PBM0_9EUKA</name>
<evidence type="ECO:0000313" key="2">
    <source>
        <dbReference type="EMBL" id="CAI9935761.1"/>
    </source>
</evidence>
<feature type="domain" description="Sm" evidence="1">
    <location>
        <begin position="14"/>
        <end position="78"/>
    </location>
</feature>
<dbReference type="SMART" id="SM00651">
    <property type="entry name" value="Sm"/>
    <property type="match status" value="1"/>
</dbReference>
<reference evidence="2" key="1">
    <citation type="submission" date="2023-06" db="EMBL/GenBank/DDBJ databases">
        <authorList>
            <person name="Kurt Z."/>
        </authorList>
    </citation>
    <scope>NUCLEOTIDE SEQUENCE</scope>
</reference>
<gene>
    <name evidence="2" type="ORF">HINF_LOCUS23406</name>
    <name evidence="3" type="ORF">HINF_LOCUS44760</name>
</gene>
<dbReference type="Proteomes" id="UP001642409">
    <property type="component" value="Unassembled WGS sequence"/>
</dbReference>
<dbReference type="EMBL" id="CAXDID020000191">
    <property type="protein sequence ID" value="CAL6052253.1"/>
    <property type="molecule type" value="Genomic_DNA"/>
</dbReference>
<proteinExistence type="predicted"/>
<evidence type="ECO:0000313" key="3">
    <source>
        <dbReference type="EMBL" id="CAL6052253.1"/>
    </source>
</evidence>
<comment type="caution">
    <text evidence="2">The sequence shown here is derived from an EMBL/GenBank/DDBJ whole genome shotgun (WGS) entry which is preliminary data.</text>
</comment>
<evidence type="ECO:0000259" key="1">
    <source>
        <dbReference type="SMART" id="SM00651"/>
    </source>
</evidence>
<dbReference type="InterPro" id="IPR001163">
    <property type="entry name" value="Sm_dom_euk/arc"/>
</dbReference>
<dbReference type="InterPro" id="IPR010920">
    <property type="entry name" value="LSM_dom_sf"/>
</dbReference>
<dbReference type="Pfam" id="PF01423">
    <property type="entry name" value="LSM"/>
    <property type="match status" value="1"/>
</dbReference>
<organism evidence="2">
    <name type="scientific">Hexamita inflata</name>
    <dbReference type="NCBI Taxonomy" id="28002"/>
    <lineage>
        <taxon>Eukaryota</taxon>
        <taxon>Metamonada</taxon>
        <taxon>Diplomonadida</taxon>
        <taxon>Hexamitidae</taxon>
        <taxon>Hexamitinae</taxon>
        <taxon>Hexamita</taxon>
    </lineage>
</organism>
<sequence>MQDETTMPVYAIYQYVKSAQKVSVVLNRKKFTLEGRIEGFDEFFNLVLCEVNKVENGEKTAINGRMVIKGESIAMVRTV</sequence>
<keyword evidence="4" id="KW-1185">Reference proteome</keyword>
<evidence type="ECO:0000313" key="4">
    <source>
        <dbReference type="Proteomes" id="UP001642409"/>
    </source>
</evidence>
<accession>A0AA86PBM0</accession>
<dbReference type="SUPFAM" id="SSF50182">
    <property type="entry name" value="Sm-like ribonucleoproteins"/>
    <property type="match status" value="1"/>
</dbReference>
<reference evidence="3 4" key="2">
    <citation type="submission" date="2024-07" db="EMBL/GenBank/DDBJ databases">
        <authorList>
            <person name="Akdeniz Z."/>
        </authorList>
    </citation>
    <scope>NUCLEOTIDE SEQUENCE [LARGE SCALE GENOMIC DNA]</scope>
</reference>